<keyword evidence="5 8" id="KW-0472">Membrane</keyword>
<dbReference type="InterPro" id="IPR036259">
    <property type="entry name" value="MFS_trans_sf"/>
</dbReference>
<keyword evidence="3 8" id="KW-0812">Transmembrane</keyword>
<dbReference type="EMBL" id="JAKJXP020000071">
    <property type="protein sequence ID" value="KAK7750072.1"/>
    <property type="molecule type" value="Genomic_DNA"/>
</dbReference>
<reference evidence="10 11" key="1">
    <citation type="submission" date="2024-02" db="EMBL/GenBank/DDBJ databases">
        <title>De novo assembly and annotation of 12 fungi associated with fruit tree decline syndrome in Ontario, Canada.</title>
        <authorList>
            <person name="Sulman M."/>
            <person name="Ellouze W."/>
            <person name="Ilyukhin E."/>
        </authorList>
    </citation>
    <scope>NUCLEOTIDE SEQUENCE [LARGE SCALE GENOMIC DNA]</scope>
    <source>
        <strain evidence="10 11">M11/M66-122</strain>
    </source>
</reference>
<feature type="transmembrane region" description="Helical" evidence="8">
    <location>
        <begin position="81"/>
        <end position="100"/>
    </location>
</feature>
<evidence type="ECO:0000256" key="7">
    <source>
        <dbReference type="SAM" id="MobiDB-lite"/>
    </source>
</evidence>
<dbReference type="Proteomes" id="UP001320420">
    <property type="component" value="Unassembled WGS sequence"/>
</dbReference>
<dbReference type="PANTHER" id="PTHR23501">
    <property type="entry name" value="MAJOR FACILITATOR SUPERFAMILY"/>
    <property type="match status" value="1"/>
</dbReference>
<keyword evidence="2" id="KW-0813">Transport</keyword>
<protein>
    <recommendedName>
        <fullName evidence="9">Major facilitator superfamily (MFS) profile domain-containing protein</fullName>
    </recommendedName>
</protein>
<dbReference type="GO" id="GO:0022857">
    <property type="term" value="F:transmembrane transporter activity"/>
    <property type="evidence" value="ECO:0007669"/>
    <property type="project" value="InterPro"/>
</dbReference>
<evidence type="ECO:0000256" key="4">
    <source>
        <dbReference type="ARBA" id="ARBA00022989"/>
    </source>
</evidence>
<evidence type="ECO:0000256" key="5">
    <source>
        <dbReference type="ARBA" id="ARBA00023136"/>
    </source>
</evidence>
<evidence type="ECO:0000256" key="6">
    <source>
        <dbReference type="ARBA" id="ARBA00023180"/>
    </source>
</evidence>
<name>A0AAN9UNU3_9PEZI</name>
<feature type="compositionally biased region" description="Basic and acidic residues" evidence="7">
    <location>
        <begin position="363"/>
        <end position="372"/>
    </location>
</feature>
<sequence length="449" mass="48700">MEAPPSSVRGWRFWSIIISLTIANLLSALDISAISTAMPSIVEEIGADPAYVWIVNAYMLTTTAFQPLFGQMANIYGRRILTLLAVFLFAAGSAICGPAPNLATLVVGRAIKGVGGGGLVAMVEIIISDLLPVRERPKYLSIIFIAFTFALSLGPLIGGALAEKVTWRWVFYINLPLATVAFVMLAFSLRVRHERSSTMVALKRIDLGGNLILIGIQAALDESDTAVATATWGFVRSFGGIWGVAIPSAIFNSNVDKLLVRINNTEMRNMLRNGGAYSLASGAFMSSLNSDPELKTQVKSVYVDSLKLCWQVGLSFALLGFLVALAVKEIPMRTELQTQFGMEEQRKTANSEELQNLGPPDSRLPRSSEQRLSRQRHSGGILSGHRTSENEIDLPQLRMTGFGPDSGVHASTNTSAASMLAGDRWPDDYDPTDARTDGNETEQSNDRPT</sequence>
<dbReference type="PANTHER" id="PTHR23501:SF187">
    <property type="entry name" value="MAJOR FACILITATOR SUPERFAMILY (MFS) PROFILE DOMAIN-CONTAINING PROTEIN"/>
    <property type="match status" value="1"/>
</dbReference>
<feature type="domain" description="Major facilitator superfamily (MFS) profile" evidence="9">
    <location>
        <begin position="16"/>
        <end position="449"/>
    </location>
</feature>
<dbReference type="GO" id="GO:0005886">
    <property type="term" value="C:plasma membrane"/>
    <property type="evidence" value="ECO:0007669"/>
    <property type="project" value="TreeGrafter"/>
</dbReference>
<comment type="caution">
    <text evidence="10">The sequence shown here is derived from an EMBL/GenBank/DDBJ whole genome shotgun (WGS) entry which is preliminary data.</text>
</comment>
<feature type="transmembrane region" description="Helical" evidence="8">
    <location>
        <begin position="50"/>
        <end position="69"/>
    </location>
</feature>
<dbReference type="Pfam" id="PF07690">
    <property type="entry name" value="MFS_1"/>
    <property type="match status" value="1"/>
</dbReference>
<organism evidence="10 11">
    <name type="scientific">Diatrype stigma</name>
    <dbReference type="NCBI Taxonomy" id="117547"/>
    <lineage>
        <taxon>Eukaryota</taxon>
        <taxon>Fungi</taxon>
        <taxon>Dikarya</taxon>
        <taxon>Ascomycota</taxon>
        <taxon>Pezizomycotina</taxon>
        <taxon>Sordariomycetes</taxon>
        <taxon>Xylariomycetidae</taxon>
        <taxon>Xylariales</taxon>
        <taxon>Diatrypaceae</taxon>
        <taxon>Diatrype</taxon>
    </lineage>
</organism>
<dbReference type="SUPFAM" id="SSF103473">
    <property type="entry name" value="MFS general substrate transporter"/>
    <property type="match status" value="1"/>
</dbReference>
<keyword evidence="4 8" id="KW-1133">Transmembrane helix</keyword>
<feature type="transmembrane region" description="Helical" evidence="8">
    <location>
        <begin position="139"/>
        <end position="157"/>
    </location>
</feature>
<dbReference type="PROSITE" id="PS50850">
    <property type="entry name" value="MFS"/>
    <property type="match status" value="1"/>
</dbReference>
<evidence type="ECO:0000256" key="8">
    <source>
        <dbReference type="SAM" id="Phobius"/>
    </source>
</evidence>
<evidence type="ECO:0000256" key="3">
    <source>
        <dbReference type="ARBA" id="ARBA00022692"/>
    </source>
</evidence>
<proteinExistence type="predicted"/>
<feature type="transmembrane region" description="Helical" evidence="8">
    <location>
        <begin position="106"/>
        <end position="127"/>
    </location>
</feature>
<dbReference type="Gene3D" id="1.20.1720.10">
    <property type="entry name" value="Multidrug resistance protein D"/>
    <property type="match status" value="1"/>
</dbReference>
<keyword evidence="6" id="KW-0325">Glycoprotein</keyword>
<comment type="subcellular location">
    <subcellularLocation>
        <location evidence="1">Membrane</location>
        <topology evidence="1">Multi-pass membrane protein</topology>
    </subcellularLocation>
</comment>
<evidence type="ECO:0000313" key="11">
    <source>
        <dbReference type="Proteomes" id="UP001320420"/>
    </source>
</evidence>
<keyword evidence="11" id="KW-1185">Reference proteome</keyword>
<evidence type="ECO:0000256" key="2">
    <source>
        <dbReference type="ARBA" id="ARBA00022448"/>
    </source>
</evidence>
<feature type="transmembrane region" description="Helical" evidence="8">
    <location>
        <begin position="12"/>
        <end position="38"/>
    </location>
</feature>
<feature type="transmembrane region" description="Helical" evidence="8">
    <location>
        <begin position="232"/>
        <end position="251"/>
    </location>
</feature>
<feature type="transmembrane region" description="Helical" evidence="8">
    <location>
        <begin position="169"/>
        <end position="189"/>
    </location>
</feature>
<feature type="compositionally biased region" description="Basic and acidic residues" evidence="7">
    <location>
        <begin position="424"/>
        <end position="449"/>
    </location>
</feature>
<gene>
    <name evidence="10" type="ORF">SLS62_008065</name>
</gene>
<evidence type="ECO:0000259" key="9">
    <source>
        <dbReference type="PROSITE" id="PS50850"/>
    </source>
</evidence>
<feature type="region of interest" description="Disordered" evidence="7">
    <location>
        <begin position="342"/>
        <end position="449"/>
    </location>
</feature>
<feature type="transmembrane region" description="Helical" evidence="8">
    <location>
        <begin position="308"/>
        <end position="327"/>
    </location>
</feature>
<evidence type="ECO:0000313" key="10">
    <source>
        <dbReference type="EMBL" id="KAK7750072.1"/>
    </source>
</evidence>
<evidence type="ECO:0000256" key="1">
    <source>
        <dbReference type="ARBA" id="ARBA00004141"/>
    </source>
</evidence>
<accession>A0AAN9UNU3</accession>
<dbReference type="InterPro" id="IPR020846">
    <property type="entry name" value="MFS_dom"/>
</dbReference>
<dbReference type="InterPro" id="IPR011701">
    <property type="entry name" value="MFS"/>
</dbReference>
<dbReference type="AlphaFoldDB" id="A0AAN9UNU3"/>